<dbReference type="AlphaFoldDB" id="U1YGN1"/>
<protein>
    <submittedName>
        <fullName evidence="6">Response regulator receiver domain protein</fullName>
    </submittedName>
</protein>
<accession>U1YGN1</accession>
<organism evidence="6 7">
    <name type="scientific">Aneurinibacillus aneurinilyticus ATCC 12856</name>
    <dbReference type="NCBI Taxonomy" id="649747"/>
    <lineage>
        <taxon>Bacteria</taxon>
        <taxon>Bacillati</taxon>
        <taxon>Bacillota</taxon>
        <taxon>Bacilli</taxon>
        <taxon>Bacillales</taxon>
        <taxon>Paenibacillaceae</taxon>
        <taxon>Aneurinibacillus group</taxon>
        <taxon>Aneurinibacillus</taxon>
    </lineage>
</organism>
<dbReference type="STRING" id="649747.HMPREF0083_01959"/>
<dbReference type="EMBL" id="AWSJ01000127">
    <property type="protein sequence ID" value="ERI09951.1"/>
    <property type="molecule type" value="Genomic_DNA"/>
</dbReference>
<dbReference type="SMART" id="SM00448">
    <property type="entry name" value="REC"/>
    <property type="match status" value="1"/>
</dbReference>
<name>U1YGN1_ANEAE</name>
<dbReference type="PANTHER" id="PTHR44591">
    <property type="entry name" value="STRESS RESPONSE REGULATOR PROTEIN 1"/>
    <property type="match status" value="1"/>
</dbReference>
<gene>
    <name evidence="6" type="ORF">HMPREF0083_01959</name>
</gene>
<dbReference type="PATRIC" id="fig|649747.3.peg.1768"/>
<keyword evidence="2" id="KW-0805">Transcription regulation</keyword>
<keyword evidence="3" id="KW-0804">Transcription</keyword>
<dbReference type="HOGENOM" id="CLU_000445_69_6_9"/>
<evidence type="ECO:0000256" key="1">
    <source>
        <dbReference type="ARBA" id="ARBA00022553"/>
    </source>
</evidence>
<feature type="modified residue" description="4-aspartylphosphate" evidence="4">
    <location>
        <position position="65"/>
    </location>
</feature>
<dbReference type="GO" id="GO:0043565">
    <property type="term" value="F:sequence-specific DNA binding"/>
    <property type="evidence" value="ECO:0007669"/>
    <property type="project" value="InterPro"/>
</dbReference>
<dbReference type="SUPFAM" id="SSF46689">
    <property type="entry name" value="Homeodomain-like"/>
    <property type="match status" value="1"/>
</dbReference>
<dbReference type="InterPro" id="IPR002197">
    <property type="entry name" value="HTH_Fis"/>
</dbReference>
<dbReference type="Proteomes" id="UP000016511">
    <property type="component" value="Unassembled WGS sequence"/>
</dbReference>
<dbReference type="PRINTS" id="PR01590">
    <property type="entry name" value="HTHFIS"/>
</dbReference>
<evidence type="ECO:0000256" key="4">
    <source>
        <dbReference type="PROSITE-ProRule" id="PRU00169"/>
    </source>
</evidence>
<dbReference type="GO" id="GO:0000160">
    <property type="term" value="P:phosphorelay signal transduction system"/>
    <property type="evidence" value="ECO:0007669"/>
    <property type="project" value="InterPro"/>
</dbReference>
<proteinExistence type="predicted"/>
<dbReference type="Pfam" id="PF02954">
    <property type="entry name" value="HTH_8"/>
    <property type="match status" value="1"/>
</dbReference>
<dbReference type="SUPFAM" id="SSF52172">
    <property type="entry name" value="CheY-like"/>
    <property type="match status" value="1"/>
</dbReference>
<dbReference type="InterPro" id="IPR009057">
    <property type="entry name" value="Homeodomain-like_sf"/>
</dbReference>
<evidence type="ECO:0000256" key="2">
    <source>
        <dbReference type="ARBA" id="ARBA00023015"/>
    </source>
</evidence>
<keyword evidence="7" id="KW-1185">Reference proteome</keyword>
<dbReference type="PROSITE" id="PS50110">
    <property type="entry name" value="RESPONSE_REGULATORY"/>
    <property type="match status" value="1"/>
</dbReference>
<reference evidence="6 7" key="1">
    <citation type="submission" date="2013-08" db="EMBL/GenBank/DDBJ databases">
        <authorList>
            <person name="Weinstock G."/>
            <person name="Sodergren E."/>
            <person name="Wylie T."/>
            <person name="Fulton L."/>
            <person name="Fulton R."/>
            <person name="Fronick C."/>
            <person name="O'Laughlin M."/>
            <person name="Godfrey J."/>
            <person name="Miner T."/>
            <person name="Herter B."/>
            <person name="Appelbaum E."/>
            <person name="Cordes M."/>
            <person name="Lek S."/>
            <person name="Wollam A."/>
            <person name="Pepin K.H."/>
            <person name="Palsikar V.B."/>
            <person name="Mitreva M."/>
            <person name="Wilson R.K."/>
        </authorList>
    </citation>
    <scope>NUCLEOTIDE SEQUENCE [LARGE SCALE GENOMIC DNA]</scope>
    <source>
        <strain evidence="6 7">ATCC 12856</strain>
    </source>
</reference>
<evidence type="ECO:0000256" key="3">
    <source>
        <dbReference type="ARBA" id="ARBA00023163"/>
    </source>
</evidence>
<dbReference type="eggNOG" id="COG2204">
    <property type="taxonomic scope" value="Bacteria"/>
</dbReference>
<dbReference type="InterPro" id="IPR050595">
    <property type="entry name" value="Bact_response_regulator"/>
</dbReference>
<evidence type="ECO:0000259" key="5">
    <source>
        <dbReference type="PROSITE" id="PS50110"/>
    </source>
</evidence>
<dbReference type="Gene3D" id="3.40.50.2300">
    <property type="match status" value="1"/>
</dbReference>
<sequence length="188" mass="21469">MNEEKMGGEGMKGKPSVLIVDDDTDICFLMATAIQSEHMEIVTAHSGQEALHLYEQHHPELVLLDIQLPEMSGIEVLSRMKEIDEECQVIMVTAYATIETAVQAMKLGALDYICKPFKLPHLRDTVQSAIDFIRSVPEQLPTLEEVERRHIEKVLNEVEGNRRLAAEKLDISLRTLYYKIKQYNIYTP</sequence>
<dbReference type="InterPro" id="IPR011006">
    <property type="entry name" value="CheY-like_superfamily"/>
</dbReference>
<dbReference type="Gene3D" id="1.10.10.60">
    <property type="entry name" value="Homeodomain-like"/>
    <property type="match status" value="1"/>
</dbReference>
<dbReference type="FunFam" id="3.40.50.2300:FF:000018">
    <property type="entry name" value="DNA-binding transcriptional regulator NtrC"/>
    <property type="match status" value="1"/>
</dbReference>
<dbReference type="InterPro" id="IPR001789">
    <property type="entry name" value="Sig_transdc_resp-reg_receiver"/>
</dbReference>
<dbReference type="Pfam" id="PF00072">
    <property type="entry name" value="Response_reg"/>
    <property type="match status" value="1"/>
</dbReference>
<dbReference type="PANTHER" id="PTHR44591:SF3">
    <property type="entry name" value="RESPONSE REGULATORY DOMAIN-CONTAINING PROTEIN"/>
    <property type="match status" value="1"/>
</dbReference>
<keyword evidence="1 4" id="KW-0597">Phosphoprotein</keyword>
<comment type="caution">
    <text evidence="6">The sequence shown here is derived from an EMBL/GenBank/DDBJ whole genome shotgun (WGS) entry which is preliminary data.</text>
</comment>
<evidence type="ECO:0000313" key="7">
    <source>
        <dbReference type="Proteomes" id="UP000016511"/>
    </source>
</evidence>
<evidence type="ECO:0000313" key="6">
    <source>
        <dbReference type="EMBL" id="ERI09951.1"/>
    </source>
</evidence>
<feature type="domain" description="Response regulatory" evidence="5">
    <location>
        <begin position="16"/>
        <end position="130"/>
    </location>
</feature>